<reference evidence="2 4" key="1">
    <citation type="journal article" date="2014" name="BMC Genomics">
        <title>Genome sequence of Anopheles sinensis provides insight into genetics basis of mosquito competence for malaria parasites.</title>
        <authorList>
            <person name="Zhou D."/>
            <person name="Zhang D."/>
            <person name="Ding G."/>
            <person name="Shi L."/>
            <person name="Hou Q."/>
            <person name="Ye Y."/>
            <person name="Xu Y."/>
            <person name="Zhou H."/>
            <person name="Xiong C."/>
            <person name="Li S."/>
            <person name="Yu J."/>
            <person name="Hong S."/>
            <person name="Yu X."/>
            <person name="Zou P."/>
            <person name="Chen C."/>
            <person name="Chang X."/>
            <person name="Wang W."/>
            <person name="Lv Y."/>
            <person name="Sun Y."/>
            <person name="Ma L."/>
            <person name="Shen B."/>
            <person name="Zhu C."/>
        </authorList>
    </citation>
    <scope>NUCLEOTIDE SEQUENCE [LARGE SCALE GENOMIC DNA]</scope>
</reference>
<protein>
    <submittedName>
        <fullName evidence="2 3">Uncharacterized protein</fullName>
    </submittedName>
</protein>
<dbReference type="EMBL" id="ATLV01023096">
    <property type="status" value="NOT_ANNOTATED_CDS"/>
    <property type="molecule type" value="Genomic_DNA"/>
</dbReference>
<dbReference type="VEuPathDB" id="VectorBase:ASIC016426"/>
<feature type="compositionally biased region" description="Basic and acidic residues" evidence="1">
    <location>
        <begin position="76"/>
        <end position="86"/>
    </location>
</feature>
<evidence type="ECO:0000313" key="4">
    <source>
        <dbReference type="Proteomes" id="UP000030765"/>
    </source>
</evidence>
<reference evidence="3" key="2">
    <citation type="submission" date="2020-05" db="UniProtKB">
        <authorList>
            <consortium name="EnsemblMetazoa"/>
        </authorList>
    </citation>
    <scope>IDENTIFICATION</scope>
</reference>
<gene>
    <name evidence="2" type="ORF">ZHAS_00016426</name>
</gene>
<keyword evidence="4" id="KW-1185">Reference proteome</keyword>
<accession>A0A084WE01</accession>
<name>A0A084WE01_ANOSI</name>
<organism evidence="2">
    <name type="scientific">Anopheles sinensis</name>
    <name type="common">Mosquito</name>
    <dbReference type="NCBI Taxonomy" id="74873"/>
    <lineage>
        <taxon>Eukaryota</taxon>
        <taxon>Metazoa</taxon>
        <taxon>Ecdysozoa</taxon>
        <taxon>Arthropoda</taxon>
        <taxon>Hexapoda</taxon>
        <taxon>Insecta</taxon>
        <taxon>Pterygota</taxon>
        <taxon>Neoptera</taxon>
        <taxon>Endopterygota</taxon>
        <taxon>Diptera</taxon>
        <taxon>Nematocera</taxon>
        <taxon>Culicoidea</taxon>
        <taxon>Culicidae</taxon>
        <taxon>Anophelinae</taxon>
        <taxon>Anopheles</taxon>
    </lineage>
</organism>
<evidence type="ECO:0000313" key="3">
    <source>
        <dbReference type="EnsemblMetazoa" id="ASIC016426-PA"/>
    </source>
</evidence>
<sequence>MAPDHGHGSYESLLFYASDFVPSFDRSYTAFPSGREEISPPIVDQYSSLGRSIASTSHRSCAYRSATGSPSPNIDTRSRDRHSAFW</sequence>
<dbReference type="AlphaFoldDB" id="A0A084WE01"/>
<dbReference type="EnsemblMetazoa" id="ASIC016426-RA">
    <property type="protein sequence ID" value="ASIC016426-PA"/>
    <property type="gene ID" value="ASIC016426"/>
</dbReference>
<evidence type="ECO:0000313" key="2">
    <source>
        <dbReference type="EMBL" id="KFB48445.1"/>
    </source>
</evidence>
<feature type="region of interest" description="Disordered" evidence="1">
    <location>
        <begin position="61"/>
        <end position="86"/>
    </location>
</feature>
<proteinExistence type="predicted"/>
<feature type="compositionally biased region" description="Polar residues" evidence="1">
    <location>
        <begin position="66"/>
        <end position="75"/>
    </location>
</feature>
<dbReference type="Proteomes" id="UP000030765">
    <property type="component" value="Unassembled WGS sequence"/>
</dbReference>
<evidence type="ECO:0000256" key="1">
    <source>
        <dbReference type="SAM" id="MobiDB-lite"/>
    </source>
</evidence>
<dbReference type="EMBL" id="KE525340">
    <property type="protein sequence ID" value="KFB48445.1"/>
    <property type="molecule type" value="Genomic_DNA"/>
</dbReference>